<dbReference type="Proteomes" id="UP000276282">
    <property type="component" value="Unassembled WGS sequence"/>
</dbReference>
<dbReference type="PROSITE" id="PS51257">
    <property type="entry name" value="PROKAR_LIPOPROTEIN"/>
    <property type="match status" value="1"/>
</dbReference>
<reference evidence="1 2" key="1">
    <citation type="submission" date="2018-10" db="EMBL/GenBank/DDBJ databases">
        <title>Genomic Encyclopedia of Archaeal and Bacterial Type Strains, Phase II (KMG-II): from individual species to whole genera.</title>
        <authorList>
            <person name="Goeker M."/>
        </authorList>
    </citation>
    <scope>NUCLEOTIDE SEQUENCE [LARGE SCALE GENOMIC DNA]</scope>
    <source>
        <strain evidence="1 2">DSM 19839</strain>
    </source>
</reference>
<dbReference type="RefSeq" id="WP_121344090.1">
    <property type="nucleotide sequence ID" value="NZ_RBLG01000001.1"/>
</dbReference>
<gene>
    <name evidence="1" type="ORF">BC962_0221</name>
</gene>
<organism evidence="1 2">
    <name type="scientific">Gillisia mitskevichiae</name>
    <dbReference type="NCBI Taxonomy" id="270921"/>
    <lineage>
        <taxon>Bacteria</taxon>
        <taxon>Pseudomonadati</taxon>
        <taxon>Bacteroidota</taxon>
        <taxon>Flavobacteriia</taxon>
        <taxon>Flavobacteriales</taxon>
        <taxon>Flavobacteriaceae</taxon>
        <taxon>Gillisia</taxon>
    </lineage>
</organism>
<proteinExistence type="predicted"/>
<evidence type="ECO:0000313" key="1">
    <source>
        <dbReference type="EMBL" id="RKS55262.1"/>
    </source>
</evidence>
<evidence type="ECO:0000313" key="2">
    <source>
        <dbReference type="Proteomes" id="UP000276282"/>
    </source>
</evidence>
<protein>
    <submittedName>
        <fullName evidence="1">Uncharacterized protein</fullName>
    </submittedName>
</protein>
<dbReference type="AlphaFoldDB" id="A0A495PVT9"/>
<dbReference type="EMBL" id="RBLG01000001">
    <property type="protein sequence ID" value="RKS55262.1"/>
    <property type="molecule type" value="Genomic_DNA"/>
</dbReference>
<name>A0A495PVT9_9FLAO</name>
<keyword evidence="2" id="KW-1185">Reference proteome</keyword>
<accession>A0A495PVT9</accession>
<comment type="caution">
    <text evidence="1">The sequence shown here is derived from an EMBL/GenBank/DDBJ whole genome shotgun (WGS) entry which is preliminary data.</text>
</comment>
<dbReference type="OrthoDB" id="1093087at2"/>
<sequence length="276" mass="32343">MKNFLRLTIISLLLFGCKSYVQVFNTNSSIKTDEKGFYISENDSVKITYSFWKAKGLMTFSIFNKLDKPLYIDWKKSAYIDNSVKLKYWNDEEKSKSISSYGSYLYDGPLLKPGYAVSASRGASVSSTVKVERITFIPPASNYNRSQFFILPIPFFKIDTKARFEEVTRNDNLKKTTKVYKVDYTKENSPLVFRNFLTFSTTEDFETEFYVDNEFYVDEILEMDERHFGQYRKDETKKGGYDIRDENGELLLFSDYEKPSSFYLLIPKEGSLKKRK</sequence>